<dbReference type="EMBL" id="VIFK01000465">
    <property type="protein sequence ID" value="TQE93548.1"/>
    <property type="molecule type" value="Genomic_DNA"/>
</dbReference>
<gene>
    <name evidence="1" type="ORF">FKY71_18150</name>
</gene>
<dbReference type="Proteomes" id="UP000315400">
    <property type="component" value="Unassembled WGS sequence"/>
</dbReference>
<reference evidence="1 2" key="1">
    <citation type="submission" date="2019-06" db="EMBL/GenBank/DDBJ databases">
        <title>Metagenome assembled Genome of Spiribacter salinus SL48-SHIP from the microbial mat of Salt Lake 48 (Novosibirsk region, Russia).</title>
        <authorList>
            <person name="Shipova A."/>
            <person name="Rozanov A.S."/>
            <person name="Bryanskaya A.V."/>
            <person name="Peltek S.E."/>
        </authorList>
    </citation>
    <scope>NUCLEOTIDE SEQUENCE [LARGE SCALE GENOMIC DNA]</scope>
    <source>
        <strain evidence="1">SL48-SHIP-2</strain>
    </source>
</reference>
<protein>
    <submittedName>
        <fullName evidence="1">Uncharacterized protein</fullName>
    </submittedName>
</protein>
<dbReference type="AlphaFoldDB" id="A0A540V9X1"/>
<proteinExistence type="predicted"/>
<accession>A0A540V9X1</accession>
<comment type="caution">
    <text evidence="1">The sequence shown here is derived from an EMBL/GenBank/DDBJ whole genome shotgun (WGS) entry which is preliminary data.</text>
</comment>
<name>A0A540V9X1_9GAMM</name>
<evidence type="ECO:0000313" key="1">
    <source>
        <dbReference type="EMBL" id="TQE93548.1"/>
    </source>
</evidence>
<organism evidence="1 2">
    <name type="scientific">Spiribacter salinus</name>
    <dbReference type="NCBI Taxonomy" id="1335746"/>
    <lineage>
        <taxon>Bacteria</taxon>
        <taxon>Pseudomonadati</taxon>
        <taxon>Pseudomonadota</taxon>
        <taxon>Gammaproteobacteria</taxon>
        <taxon>Chromatiales</taxon>
        <taxon>Ectothiorhodospiraceae</taxon>
        <taxon>Spiribacter</taxon>
    </lineage>
</organism>
<evidence type="ECO:0000313" key="2">
    <source>
        <dbReference type="Proteomes" id="UP000315400"/>
    </source>
</evidence>
<sequence>MFELVTRMHFDAQADADDAYAQMQARAVNASVRTQAGAESLSYARLTDDSDGAVLDEWHTDTFGIVRDGAEQPPVHDAPEWIQPNGVQDAYPANDVFGQQTRVVHNGSYWINSHGDANTWEPGTVADTIWQEDGAVT</sequence>